<evidence type="ECO:0000256" key="3">
    <source>
        <dbReference type="SAM" id="SignalP"/>
    </source>
</evidence>
<dbReference type="InterPro" id="IPR019826">
    <property type="entry name" value="Carboxylesterase_B_AS"/>
</dbReference>
<dbReference type="InterPro" id="IPR002018">
    <property type="entry name" value="CarbesteraseB"/>
</dbReference>
<dbReference type="Pfam" id="PF00135">
    <property type="entry name" value="COesterase"/>
    <property type="match status" value="1"/>
</dbReference>
<dbReference type="InterPro" id="IPR050309">
    <property type="entry name" value="Type-B_Carboxylest/Lipase"/>
</dbReference>
<dbReference type="GO" id="GO:0016787">
    <property type="term" value="F:hydrolase activity"/>
    <property type="evidence" value="ECO:0007669"/>
    <property type="project" value="UniProtKB-KW"/>
</dbReference>
<evidence type="ECO:0000259" key="4">
    <source>
        <dbReference type="Pfam" id="PF00135"/>
    </source>
</evidence>
<keyword evidence="6" id="KW-1185">Reference proteome</keyword>
<dbReference type="InterPro" id="IPR029058">
    <property type="entry name" value="AB_hydrolase_fold"/>
</dbReference>
<organism evidence="5 6">
    <name type="scientific">Orbilia ellipsospora</name>
    <dbReference type="NCBI Taxonomy" id="2528407"/>
    <lineage>
        <taxon>Eukaryota</taxon>
        <taxon>Fungi</taxon>
        <taxon>Dikarya</taxon>
        <taxon>Ascomycota</taxon>
        <taxon>Pezizomycotina</taxon>
        <taxon>Orbiliomycetes</taxon>
        <taxon>Orbiliales</taxon>
        <taxon>Orbiliaceae</taxon>
        <taxon>Orbilia</taxon>
    </lineage>
</organism>
<evidence type="ECO:0000313" key="5">
    <source>
        <dbReference type="EMBL" id="KAK6541893.1"/>
    </source>
</evidence>
<evidence type="ECO:0000256" key="2">
    <source>
        <dbReference type="ARBA" id="ARBA00022801"/>
    </source>
</evidence>
<comment type="similarity">
    <text evidence="1">Belongs to the type-B carboxylesterase/lipase family.</text>
</comment>
<evidence type="ECO:0000256" key="1">
    <source>
        <dbReference type="ARBA" id="ARBA00005964"/>
    </source>
</evidence>
<comment type="caution">
    <text evidence="5">The sequence shown here is derived from an EMBL/GenBank/DDBJ whole genome shotgun (WGS) entry which is preliminary data.</text>
</comment>
<dbReference type="PROSITE" id="PS00122">
    <property type="entry name" value="CARBOXYLESTERASE_B_1"/>
    <property type="match status" value="1"/>
</dbReference>
<dbReference type="EMBL" id="JAVHJO010000003">
    <property type="protein sequence ID" value="KAK6541893.1"/>
    <property type="molecule type" value="Genomic_DNA"/>
</dbReference>
<sequence>MKSNAILLAVCWLQNIIEANGLAVPALSDLDTPLTILKEEDFWAQYSTKNASAILVESPKNYNAAYSTCLTLSESLWSPEAQDFRAGVNNSLAYQVHLGKFPASQLFWVAPYAEGDNGCRAINLAGKVDYVNCNEKRPVLCTHSGALSNYTYQDASPRYQITLPVRSQLITGFRDAYGWRFDGIRYAPTPRRFEHSTVLDARGSVTALKFGDVCIQNSEWRGVPPSGSEDCLFLNVATPFLPGKQTNKKDLKPVLFFIHGGGYTENSGNIRNYDGAAMAARGDIVVVKINYRLGSFGWLAINGTSITGNYGLGDMVTALKWVRENIGAFGGDPDRVTIGGGSAGAASVKALIASKAAEGLFRAGIMESLPVGYFPHGRFARYSTINEATAYQGLGVLKDTGCNASPPGRYQASCLKNIPADVLNKIPTTANIPVIDNIYLSSKDWPMTSGPGYMAHVPVMIGNNRDEWAMNWDMNQFKGNPASSRDWLAFASQSYFASLDGKSINITDFADNAAFAGFTGFNLTSRITSDASFICGAAALAYSTTKHHTLPAVYNYNFYRTYQPVWWSTPQCVPPITAGHPLGDPSKEYYKCHSGEEDYALGMLLYSGEQPRDAYDIPFQQLIVDYWTSFIRKNDPNPDQKYLKVRGYWNTLNQIESSGQWEKFDSSNPKIRILEWNGRQAALEGCERCSALGLPLDYYETRSG</sequence>
<dbReference type="PANTHER" id="PTHR11559">
    <property type="entry name" value="CARBOXYLESTERASE"/>
    <property type="match status" value="1"/>
</dbReference>
<feature type="domain" description="Carboxylesterase type B" evidence="4">
    <location>
        <begin position="180"/>
        <end position="668"/>
    </location>
</feature>
<reference evidence="5 6" key="1">
    <citation type="submission" date="2019-10" db="EMBL/GenBank/DDBJ databases">
        <authorList>
            <person name="Palmer J.M."/>
        </authorList>
    </citation>
    <scope>NUCLEOTIDE SEQUENCE [LARGE SCALE GENOMIC DNA]</scope>
    <source>
        <strain evidence="5 6">TWF694</strain>
    </source>
</reference>
<feature type="signal peptide" evidence="3">
    <location>
        <begin position="1"/>
        <end position="19"/>
    </location>
</feature>
<dbReference type="SUPFAM" id="SSF53474">
    <property type="entry name" value="alpha/beta-Hydrolases"/>
    <property type="match status" value="1"/>
</dbReference>
<dbReference type="Gene3D" id="3.40.50.1820">
    <property type="entry name" value="alpha/beta hydrolase"/>
    <property type="match status" value="1"/>
</dbReference>
<protein>
    <recommendedName>
        <fullName evidence="4">Carboxylesterase type B domain-containing protein</fullName>
    </recommendedName>
</protein>
<proteinExistence type="inferred from homology"/>
<gene>
    <name evidence="5" type="ORF">TWF694_007670</name>
</gene>
<dbReference type="AlphaFoldDB" id="A0AAV9XQ40"/>
<keyword evidence="3" id="KW-0732">Signal</keyword>
<accession>A0AAV9XQ40</accession>
<dbReference type="Proteomes" id="UP001365542">
    <property type="component" value="Unassembled WGS sequence"/>
</dbReference>
<evidence type="ECO:0000313" key="6">
    <source>
        <dbReference type="Proteomes" id="UP001365542"/>
    </source>
</evidence>
<feature type="chain" id="PRO_5043407210" description="Carboxylesterase type B domain-containing protein" evidence="3">
    <location>
        <begin position="20"/>
        <end position="704"/>
    </location>
</feature>
<name>A0AAV9XQ40_9PEZI</name>
<keyword evidence="2" id="KW-0378">Hydrolase</keyword>